<keyword evidence="3" id="KW-1185">Reference proteome</keyword>
<dbReference type="SUPFAM" id="SSF53335">
    <property type="entry name" value="S-adenosyl-L-methionine-dependent methyltransferases"/>
    <property type="match status" value="1"/>
</dbReference>
<protein>
    <submittedName>
        <fullName evidence="2">Uncharacterized protein</fullName>
    </submittedName>
</protein>
<comment type="similarity">
    <text evidence="1">Belongs to the methyltransferase superfamily. LaeA methyltransferase family.</text>
</comment>
<evidence type="ECO:0000313" key="3">
    <source>
        <dbReference type="Proteomes" id="UP001303222"/>
    </source>
</evidence>
<dbReference type="PANTHER" id="PTHR43591:SF10">
    <property type="entry name" value="ABC TRANSMEMBRANE TYPE-1 DOMAIN-CONTAINING PROTEIN-RELATED"/>
    <property type="match status" value="1"/>
</dbReference>
<dbReference type="AlphaFoldDB" id="A0AAN6NWS1"/>
<evidence type="ECO:0000313" key="2">
    <source>
        <dbReference type="EMBL" id="KAK3953341.1"/>
    </source>
</evidence>
<name>A0AAN6NWS1_9PEZI</name>
<organism evidence="2 3">
    <name type="scientific">Pseudoneurospora amorphoporcata</name>
    <dbReference type="NCBI Taxonomy" id="241081"/>
    <lineage>
        <taxon>Eukaryota</taxon>
        <taxon>Fungi</taxon>
        <taxon>Dikarya</taxon>
        <taxon>Ascomycota</taxon>
        <taxon>Pezizomycotina</taxon>
        <taxon>Sordariomycetes</taxon>
        <taxon>Sordariomycetidae</taxon>
        <taxon>Sordariales</taxon>
        <taxon>Sordariaceae</taxon>
        <taxon>Pseudoneurospora</taxon>
    </lineage>
</organism>
<reference evidence="2" key="1">
    <citation type="journal article" date="2023" name="Mol. Phylogenet. Evol.">
        <title>Genome-scale phylogeny and comparative genomics of the fungal order Sordariales.</title>
        <authorList>
            <person name="Hensen N."/>
            <person name="Bonometti L."/>
            <person name="Westerberg I."/>
            <person name="Brannstrom I.O."/>
            <person name="Guillou S."/>
            <person name="Cros-Aarteil S."/>
            <person name="Calhoun S."/>
            <person name="Haridas S."/>
            <person name="Kuo A."/>
            <person name="Mondo S."/>
            <person name="Pangilinan J."/>
            <person name="Riley R."/>
            <person name="LaButti K."/>
            <person name="Andreopoulos B."/>
            <person name="Lipzen A."/>
            <person name="Chen C."/>
            <person name="Yan M."/>
            <person name="Daum C."/>
            <person name="Ng V."/>
            <person name="Clum A."/>
            <person name="Steindorff A."/>
            <person name="Ohm R.A."/>
            <person name="Martin F."/>
            <person name="Silar P."/>
            <person name="Natvig D.O."/>
            <person name="Lalanne C."/>
            <person name="Gautier V."/>
            <person name="Ament-Velasquez S.L."/>
            <person name="Kruys A."/>
            <person name="Hutchinson M.I."/>
            <person name="Powell A.J."/>
            <person name="Barry K."/>
            <person name="Miller A.N."/>
            <person name="Grigoriev I.V."/>
            <person name="Debuchy R."/>
            <person name="Gladieux P."/>
            <person name="Hiltunen Thoren M."/>
            <person name="Johannesson H."/>
        </authorList>
    </citation>
    <scope>NUCLEOTIDE SEQUENCE</scope>
    <source>
        <strain evidence="2">CBS 626.80</strain>
    </source>
</reference>
<sequence length="297" mass="33032">MPSGVLSGAHWLQQGLPETDADEEDSTLGGDIESSTASISSNILNYRTINGRTYHSDSVTDGDYWGPNDEKHLGALEIYAHGIFLMVDEKLHQAPLKDDIKQAIDIGTGQGYWAIDFADQYPNCQVTVMNGAVENWTKLYKQAYRCCKPGGWIEHIDVSPNILSDDGTVTPGSAMEQYGRILSEAGIKINKRTTTSQDGIQESGMKEAGFVNMTVKDYKMPVSSWPEDPKLKQVGLCAQAAVSSDLEGAIQFHFQLMGWTKEEIAVYATHLRQEMKEQKMHGYWPWKCVYAQKPLDA</sequence>
<comment type="caution">
    <text evidence="2">The sequence shown here is derived from an EMBL/GenBank/DDBJ whole genome shotgun (WGS) entry which is preliminary data.</text>
</comment>
<dbReference type="EMBL" id="MU859107">
    <property type="protein sequence ID" value="KAK3953341.1"/>
    <property type="molecule type" value="Genomic_DNA"/>
</dbReference>
<proteinExistence type="inferred from homology"/>
<dbReference type="InterPro" id="IPR029063">
    <property type="entry name" value="SAM-dependent_MTases_sf"/>
</dbReference>
<reference evidence="2" key="2">
    <citation type="submission" date="2023-06" db="EMBL/GenBank/DDBJ databases">
        <authorList>
            <consortium name="Lawrence Berkeley National Laboratory"/>
            <person name="Mondo S.J."/>
            <person name="Hensen N."/>
            <person name="Bonometti L."/>
            <person name="Westerberg I."/>
            <person name="Brannstrom I.O."/>
            <person name="Guillou S."/>
            <person name="Cros-Aarteil S."/>
            <person name="Calhoun S."/>
            <person name="Haridas S."/>
            <person name="Kuo A."/>
            <person name="Pangilinan J."/>
            <person name="Riley R."/>
            <person name="Labutti K."/>
            <person name="Andreopoulos B."/>
            <person name="Lipzen A."/>
            <person name="Chen C."/>
            <person name="Yanf M."/>
            <person name="Daum C."/>
            <person name="Ng V."/>
            <person name="Clum A."/>
            <person name="Steindorff A."/>
            <person name="Ohm R."/>
            <person name="Martin F."/>
            <person name="Silar P."/>
            <person name="Natvig D."/>
            <person name="Lalanne C."/>
            <person name="Gautier V."/>
            <person name="Ament-Velasquez S.L."/>
            <person name="Kruys A."/>
            <person name="Hutchinson M.I."/>
            <person name="Powell A.J."/>
            <person name="Barry K."/>
            <person name="Miller A.N."/>
            <person name="Grigoriev I.V."/>
            <person name="Debuchy R."/>
            <person name="Gladieux P."/>
            <person name="Thoren M.H."/>
            <person name="Johannesson H."/>
        </authorList>
    </citation>
    <scope>NUCLEOTIDE SEQUENCE</scope>
    <source>
        <strain evidence="2">CBS 626.80</strain>
    </source>
</reference>
<accession>A0AAN6NWS1</accession>
<dbReference type="PANTHER" id="PTHR43591">
    <property type="entry name" value="METHYLTRANSFERASE"/>
    <property type="match status" value="1"/>
</dbReference>
<evidence type="ECO:0000256" key="1">
    <source>
        <dbReference type="ARBA" id="ARBA00038158"/>
    </source>
</evidence>
<dbReference type="Proteomes" id="UP001303222">
    <property type="component" value="Unassembled WGS sequence"/>
</dbReference>
<gene>
    <name evidence="2" type="ORF">QBC32DRAFT_388061</name>
</gene>
<dbReference type="Gene3D" id="3.40.50.150">
    <property type="entry name" value="Vaccinia Virus protein VP39"/>
    <property type="match status" value="1"/>
</dbReference>
<dbReference type="GO" id="GO:0008168">
    <property type="term" value="F:methyltransferase activity"/>
    <property type="evidence" value="ECO:0007669"/>
    <property type="project" value="TreeGrafter"/>
</dbReference>